<dbReference type="GeneID" id="28727341"/>
<comment type="caution">
    <text evidence="1">The sequence shown here is derived from an EMBL/GenBank/DDBJ whole genome shotgun (WGS) entry which is preliminary data.</text>
</comment>
<protein>
    <submittedName>
        <fullName evidence="1">Uncharacterized protein</fullName>
    </submittedName>
</protein>
<dbReference type="Proteomes" id="UP000037751">
    <property type="component" value="Unassembled WGS sequence"/>
</dbReference>
<name>A0A0M8MQS5_9BASI</name>
<dbReference type="EMBL" id="LGAV01000003">
    <property type="protein sequence ID" value="KOS14957.1"/>
    <property type="molecule type" value="Genomic_DNA"/>
</dbReference>
<dbReference type="STRING" id="77020.A0A0M8MQS5"/>
<accession>A0A0M8MQS5</accession>
<dbReference type="RefSeq" id="XP_017992589.1">
    <property type="nucleotide sequence ID" value="XM_018135466.1"/>
</dbReference>
<sequence length="683" mass="76062">MLRGGRQSPRITPYTLARPMTGYSQTFSSERSGNEVPSETNVPFAVNIAPFSMTDTTPESVKSNTTAETLTGQMAELNWHPQATASHMDVQTQNIGPPSADAWSMPVGMDVIPAAPGLPAFLLSTDAPGTSMPTSLRAAPPSLLSPLTDPLASSNVTTIPSTESMLSSDSQQSNELAHSLLELPFSMGIEGEKIPKRNLSSLPPINTDDFSAEEYQWFASAPSASHMALFSPGHSILATGSNHVQSWLDDTLVPSPMYERGANTGWSGLLGSVDENRTPTYASYMNAQKGWPPTTNRATAPAVLTTSHDWWSYNEEAQERFHKYILNVLPLHGFFQNNDRRTTLAVAVISKFLTYATFMYLRDPHAPQPPFLHRAMLLQYREDIPEHLCIARASLAALSMRLPHSEVWAWKLVGQEFAKLVTKAQETAVKSYNYRNSLDGTVYEAILMQSLTFEKLWEQVSMAQALWLYLVVGSFGNWLESHGNDLQQWSTEHEFWGPMLTPLAVEALQAYLNELAVTAYLLQSNGWAKPANFVCKNQQDTNFMWWGLCETLRRTILSAHALLVLLRFCRYAHDHSVAVATLGHAPCRSDISQAQWKPIMELEMPSIATVFEAQDYSHWRQCLANEMEEGRGPSMTLSFCMQQRGHAQTAAKSNERDAVERYLHRHDEFTNVCLSALYGLTSS</sequence>
<dbReference type="OrthoDB" id="1405595at2759"/>
<evidence type="ECO:0000313" key="1">
    <source>
        <dbReference type="EMBL" id="KOS14957.1"/>
    </source>
</evidence>
<gene>
    <name evidence="1" type="ORF">Malapachy_0954</name>
</gene>
<reference evidence="1 2" key="1">
    <citation type="submission" date="2015-07" db="EMBL/GenBank/DDBJ databases">
        <title>Draft Genome Sequence of Malassezia furfur CBS1878 and Malassezia pachydermatis CBS1879.</title>
        <authorList>
            <person name="Triana S."/>
            <person name="Ohm R."/>
            <person name="Gonzalez A."/>
            <person name="DeCock H."/>
            <person name="Restrepo S."/>
            <person name="Celis A."/>
        </authorList>
    </citation>
    <scope>NUCLEOTIDE SEQUENCE [LARGE SCALE GENOMIC DNA]</scope>
    <source>
        <strain evidence="1 2">CBS 1879</strain>
    </source>
</reference>
<keyword evidence="2" id="KW-1185">Reference proteome</keyword>
<dbReference type="AlphaFoldDB" id="A0A0M8MQS5"/>
<proteinExistence type="predicted"/>
<evidence type="ECO:0000313" key="2">
    <source>
        <dbReference type="Proteomes" id="UP000037751"/>
    </source>
</evidence>
<dbReference type="VEuPathDB" id="FungiDB:Malapachy_0954"/>
<organism evidence="1 2">
    <name type="scientific">Malassezia pachydermatis</name>
    <dbReference type="NCBI Taxonomy" id="77020"/>
    <lineage>
        <taxon>Eukaryota</taxon>
        <taxon>Fungi</taxon>
        <taxon>Dikarya</taxon>
        <taxon>Basidiomycota</taxon>
        <taxon>Ustilaginomycotina</taxon>
        <taxon>Malasseziomycetes</taxon>
        <taxon>Malasseziales</taxon>
        <taxon>Malasseziaceae</taxon>
        <taxon>Malassezia</taxon>
    </lineage>
</organism>